<evidence type="ECO:0000256" key="2">
    <source>
        <dbReference type="ARBA" id="ARBA00007400"/>
    </source>
</evidence>
<evidence type="ECO:0000313" key="5">
    <source>
        <dbReference type="EMBL" id="NOV00261.1"/>
    </source>
</evidence>
<dbReference type="Pfam" id="PF01757">
    <property type="entry name" value="Acyl_transf_3"/>
    <property type="match status" value="1"/>
</dbReference>
<dbReference type="InterPro" id="IPR002656">
    <property type="entry name" value="Acyl_transf_3_dom"/>
</dbReference>
<keyword evidence="5" id="KW-0012">Acyltransferase</keyword>
<feature type="transmembrane region" description="Helical" evidence="3">
    <location>
        <begin position="103"/>
        <end position="127"/>
    </location>
</feature>
<feature type="transmembrane region" description="Helical" evidence="3">
    <location>
        <begin position="176"/>
        <end position="193"/>
    </location>
</feature>
<feature type="transmembrane region" description="Helical" evidence="3">
    <location>
        <begin position="236"/>
        <end position="252"/>
    </location>
</feature>
<evidence type="ECO:0000313" key="6">
    <source>
        <dbReference type="Proteomes" id="UP000618579"/>
    </source>
</evidence>
<keyword evidence="6" id="KW-1185">Reference proteome</keyword>
<keyword evidence="3" id="KW-0812">Transmembrane</keyword>
<keyword evidence="3" id="KW-1133">Transmembrane helix</keyword>
<evidence type="ECO:0000256" key="1">
    <source>
        <dbReference type="ARBA" id="ARBA00004370"/>
    </source>
</evidence>
<sequence>MMILMSIGSIHKPEELSLNKNQKIVLQASRGAAAFFVLLFHTSAMSFKYYQYDFLGVSSIGRSGGVDFFFLLTGFLLFHTYGHKIGTQMTALPFLINRLIRIYPFYWLITLVVLPVYFFVPSFGYGYETHKDTIMKSFLLLPQSHGPVLPVAWSLSYFVLFYLIFSLFMALGKKPAFIIASVWIGLTLCHFLRVPWISADIDRHFYLSFLFSDVNLEFIVGCLLAKWAEHHRNKHYRLLIATGALGFLLIWINNKYQFAPFHNYLLYVIPAVFILLGVSSVPEGLQLPRWVHTLSKLGNASYTILLTHLIFISILMKLSVATHVAHYLGFLFTDVLIVALVVPLCYIVYKLAEKPLASGLKDAIKVSPSRSSKPIL</sequence>
<protein>
    <submittedName>
        <fullName evidence="5">Acyltransferase family protein</fullName>
    </submittedName>
</protein>
<comment type="caution">
    <text evidence="5">The sequence shown here is derived from an EMBL/GenBank/DDBJ whole genome shotgun (WGS) entry which is preliminary data.</text>
</comment>
<evidence type="ECO:0000256" key="3">
    <source>
        <dbReference type="SAM" id="Phobius"/>
    </source>
</evidence>
<dbReference type="GO" id="GO:0016746">
    <property type="term" value="F:acyltransferase activity"/>
    <property type="evidence" value="ECO:0007669"/>
    <property type="project" value="UniProtKB-KW"/>
</dbReference>
<feature type="transmembrane region" description="Helical" evidence="3">
    <location>
        <begin position="147"/>
        <end position="169"/>
    </location>
</feature>
<feature type="transmembrane region" description="Helical" evidence="3">
    <location>
        <begin position="297"/>
        <end position="318"/>
    </location>
</feature>
<accession>A0ABX1ZJT7</accession>
<dbReference type="EMBL" id="WHNZ01000017">
    <property type="protein sequence ID" value="NOV00261.1"/>
    <property type="molecule type" value="Genomic_DNA"/>
</dbReference>
<gene>
    <name evidence="5" type="ORF">GC097_09570</name>
</gene>
<dbReference type="PANTHER" id="PTHR23028:SF131">
    <property type="entry name" value="BLR2367 PROTEIN"/>
    <property type="match status" value="1"/>
</dbReference>
<proteinExistence type="inferred from homology"/>
<evidence type="ECO:0000259" key="4">
    <source>
        <dbReference type="Pfam" id="PF01757"/>
    </source>
</evidence>
<dbReference type="Proteomes" id="UP000618579">
    <property type="component" value="Unassembled WGS sequence"/>
</dbReference>
<feature type="transmembrane region" description="Helical" evidence="3">
    <location>
        <begin position="64"/>
        <end position="82"/>
    </location>
</feature>
<comment type="subcellular location">
    <subcellularLocation>
        <location evidence="1">Membrane</location>
    </subcellularLocation>
</comment>
<keyword evidence="3" id="KW-0472">Membrane</keyword>
<dbReference type="InterPro" id="IPR050879">
    <property type="entry name" value="Acyltransferase_3"/>
</dbReference>
<reference evidence="5 6" key="1">
    <citation type="submission" date="2019-10" db="EMBL/GenBank/DDBJ databases">
        <title>Description of Paenibacillus pedi sp. nov.</title>
        <authorList>
            <person name="Carlier A."/>
            <person name="Qi S."/>
        </authorList>
    </citation>
    <scope>NUCLEOTIDE SEQUENCE [LARGE SCALE GENOMIC DNA]</scope>
    <source>
        <strain evidence="5 6">LMG 31457</strain>
    </source>
</reference>
<feature type="transmembrane region" description="Helical" evidence="3">
    <location>
        <begin position="32"/>
        <end position="52"/>
    </location>
</feature>
<keyword evidence="5" id="KW-0808">Transferase</keyword>
<feature type="domain" description="Acyltransferase 3" evidence="4">
    <location>
        <begin position="29"/>
        <end position="349"/>
    </location>
</feature>
<feature type="transmembrane region" description="Helical" evidence="3">
    <location>
        <begin position="264"/>
        <end position="285"/>
    </location>
</feature>
<organism evidence="5 6">
    <name type="scientific">Paenibacillus planticolens</name>
    <dbReference type="NCBI Taxonomy" id="2654976"/>
    <lineage>
        <taxon>Bacteria</taxon>
        <taxon>Bacillati</taxon>
        <taxon>Bacillota</taxon>
        <taxon>Bacilli</taxon>
        <taxon>Bacillales</taxon>
        <taxon>Paenibacillaceae</taxon>
        <taxon>Paenibacillus</taxon>
    </lineage>
</organism>
<comment type="similarity">
    <text evidence="2">Belongs to the acyltransferase 3 family.</text>
</comment>
<dbReference type="PANTHER" id="PTHR23028">
    <property type="entry name" value="ACETYLTRANSFERASE"/>
    <property type="match status" value="1"/>
</dbReference>
<name>A0ABX1ZJT7_9BACL</name>
<feature type="transmembrane region" description="Helical" evidence="3">
    <location>
        <begin position="324"/>
        <end position="349"/>
    </location>
</feature>